<evidence type="ECO:0000259" key="2">
    <source>
        <dbReference type="Pfam" id="PF07786"/>
    </source>
</evidence>
<dbReference type="EMBL" id="MEYH01000019">
    <property type="protein sequence ID" value="OGD17057.1"/>
    <property type="molecule type" value="Genomic_DNA"/>
</dbReference>
<feature type="transmembrane region" description="Helical" evidence="1">
    <location>
        <begin position="91"/>
        <end position="109"/>
    </location>
</feature>
<gene>
    <name evidence="3" type="ORF">A2V47_04000</name>
</gene>
<feature type="transmembrane region" description="Helical" evidence="1">
    <location>
        <begin position="115"/>
        <end position="133"/>
    </location>
</feature>
<feature type="transmembrane region" description="Helical" evidence="1">
    <location>
        <begin position="181"/>
        <end position="199"/>
    </location>
</feature>
<dbReference type="Pfam" id="PF07786">
    <property type="entry name" value="HGSNAT_cat"/>
    <property type="match status" value="1"/>
</dbReference>
<feature type="transmembrane region" description="Helical" evidence="1">
    <location>
        <begin position="49"/>
        <end position="70"/>
    </location>
</feature>
<dbReference type="STRING" id="1797291.A2V47_04000"/>
<sequence>MDRNLQQRFWEIDFLRGIAIIMMVLYHLLYNLHYFAHYNVNVYSGFWMYFARTTATTFIFLVGVSLSVSFSRTKKIHKGRNKLFMKYFRRGLKVFSWGLIITLVTRIFLGKVFVIFGILHLIGISIILAYPFLKLRYWNLLIGFLCIFLGAYLKGFSFDFYWLSWLGFRPAQFYSVDYFPLLPWFGVVLIGIFFGNLLYSDHSRRFQLVDLSSFSGIKVFCFLGKHSLLIYLLHQPLIIAVLFLLGMANMNLF</sequence>
<organism evidence="3 4">
    <name type="scientific">Candidatus Sediminicultor quintus</name>
    <dbReference type="NCBI Taxonomy" id="1797291"/>
    <lineage>
        <taxon>Bacteria</taxon>
        <taxon>Pseudomonadati</taxon>
        <taxon>Atribacterota</taxon>
        <taxon>Candidatus Phoenicimicrobiia</taxon>
        <taxon>Candidatus Pheonicimicrobiales</taxon>
        <taxon>Candidatus Phoenicimicrobiaceae</taxon>
        <taxon>Candidatus Sediminicultor</taxon>
    </lineage>
</organism>
<protein>
    <recommendedName>
        <fullName evidence="2">Heparan-alpha-glucosaminide N-acetyltransferase catalytic domain-containing protein</fullName>
    </recommendedName>
</protein>
<feature type="transmembrane region" description="Helical" evidence="1">
    <location>
        <begin position="12"/>
        <end position="29"/>
    </location>
</feature>
<dbReference type="InterPro" id="IPR012429">
    <property type="entry name" value="HGSNAT_cat"/>
</dbReference>
<comment type="caution">
    <text evidence="3">The sequence shown here is derived from an EMBL/GenBank/DDBJ whole genome shotgun (WGS) entry which is preliminary data.</text>
</comment>
<evidence type="ECO:0000313" key="3">
    <source>
        <dbReference type="EMBL" id="OGD17057.1"/>
    </source>
</evidence>
<proteinExistence type="predicted"/>
<feature type="transmembrane region" description="Helical" evidence="1">
    <location>
        <begin position="228"/>
        <end position="248"/>
    </location>
</feature>
<evidence type="ECO:0000313" key="4">
    <source>
        <dbReference type="Proteomes" id="UP000177701"/>
    </source>
</evidence>
<feature type="transmembrane region" description="Helical" evidence="1">
    <location>
        <begin position="140"/>
        <end position="161"/>
    </location>
</feature>
<keyword evidence="1" id="KW-1133">Transmembrane helix</keyword>
<keyword evidence="1" id="KW-0812">Transmembrane</keyword>
<keyword evidence="1" id="KW-0472">Membrane</keyword>
<accession>A0A1F5AGM4</accession>
<feature type="domain" description="Heparan-alpha-glucosaminide N-acetyltransferase catalytic" evidence="2">
    <location>
        <begin position="8"/>
        <end position="236"/>
    </location>
</feature>
<dbReference type="AlphaFoldDB" id="A0A1F5AGM4"/>
<name>A0A1F5AGM4_9BACT</name>
<evidence type="ECO:0000256" key="1">
    <source>
        <dbReference type="SAM" id="Phobius"/>
    </source>
</evidence>
<dbReference type="Proteomes" id="UP000177701">
    <property type="component" value="Unassembled WGS sequence"/>
</dbReference>
<reference evidence="3 4" key="1">
    <citation type="journal article" date="2016" name="Nat. Commun.">
        <title>Thousands of microbial genomes shed light on interconnected biogeochemical processes in an aquifer system.</title>
        <authorList>
            <person name="Anantharaman K."/>
            <person name="Brown C.T."/>
            <person name="Hug L.A."/>
            <person name="Sharon I."/>
            <person name="Castelle C.J."/>
            <person name="Probst A.J."/>
            <person name="Thomas B.C."/>
            <person name="Singh A."/>
            <person name="Wilkins M.J."/>
            <person name="Karaoz U."/>
            <person name="Brodie E.L."/>
            <person name="Williams K.H."/>
            <person name="Hubbard S.S."/>
            <person name="Banfield J.F."/>
        </authorList>
    </citation>
    <scope>NUCLEOTIDE SEQUENCE [LARGE SCALE GENOMIC DNA]</scope>
</reference>